<feature type="region of interest" description="Disordered" evidence="7">
    <location>
        <begin position="57"/>
        <end position="91"/>
    </location>
</feature>
<dbReference type="OrthoDB" id="420264at2759"/>
<keyword evidence="10" id="KW-1185">Reference proteome</keyword>
<feature type="binding site" evidence="6">
    <location>
        <position position="256"/>
    </location>
    <ligand>
        <name>Zn(2+)</name>
        <dbReference type="ChEBI" id="CHEBI:29105"/>
    </ligand>
</feature>
<dbReference type="SUPFAM" id="SSF52467">
    <property type="entry name" value="DHS-like NAD/FAD-binding domain"/>
    <property type="match status" value="1"/>
</dbReference>
<dbReference type="EMBL" id="BDSP01000041">
    <property type="protein sequence ID" value="GAX11442.1"/>
    <property type="molecule type" value="Genomic_DNA"/>
</dbReference>
<organism evidence="9 10">
    <name type="scientific">Fistulifera solaris</name>
    <name type="common">Oleaginous diatom</name>
    <dbReference type="NCBI Taxonomy" id="1519565"/>
    <lineage>
        <taxon>Eukaryota</taxon>
        <taxon>Sar</taxon>
        <taxon>Stramenopiles</taxon>
        <taxon>Ochrophyta</taxon>
        <taxon>Bacillariophyta</taxon>
        <taxon>Bacillariophyceae</taxon>
        <taxon>Bacillariophycidae</taxon>
        <taxon>Naviculales</taxon>
        <taxon>Naviculaceae</taxon>
        <taxon>Fistulifera</taxon>
    </lineage>
</organism>
<name>A0A1Z5JC26_FISSO</name>
<evidence type="ECO:0000256" key="2">
    <source>
        <dbReference type="ARBA" id="ARBA00022679"/>
    </source>
</evidence>
<dbReference type="GO" id="GO:0017136">
    <property type="term" value="F:histone deacetylase activity, NAD-dependent"/>
    <property type="evidence" value="ECO:0007669"/>
    <property type="project" value="TreeGrafter"/>
</dbReference>
<evidence type="ECO:0000313" key="9">
    <source>
        <dbReference type="EMBL" id="GAX11442.1"/>
    </source>
</evidence>
<dbReference type="InParanoid" id="A0A1Z5JC26"/>
<dbReference type="GO" id="GO:0070403">
    <property type="term" value="F:NAD+ binding"/>
    <property type="evidence" value="ECO:0007669"/>
    <property type="project" value="InterPro"/>
</dbReference>
<dbReference type="GO" id="GO:0046872">
    <property type="term" value="F:metal ion binding"/>
    <property type="evidence" value="ECO:0007669"/>
    <property type="project" value="UniProtKB-KW"/>
</dbReference>
<dbReference type="PROSITE" id="PS50305">
    <property type="entry name" value="SIRTUIN"/>
    <property type="match status" value="1"/>
</dbReference>
<keyword evidence="4 6" id="KW-0862">Zinc</keyword>
<comment type="cofactor">
    <cofactor evidence="1">
        <name>Zn(2+)</name>
        <dbReference type="ChEBI" id="CHEBI:29105"/>
    </cofactor>
</comment>
<evidence type="ECO:0000256" key="4">
    <source>
        <dbReference type="ARBA" id="ARBA00022833"/>
    </source>
</evidence>
<dbReference type="GO" id="GO:0005634">
    <property type="term" value="C:nucleus"/>
    <property type="evidence" value="ECO:0007669"/>
    <property type="project" value="TreeGrafter"/>
</dbReference>
<dbReference type="Gene3D" id="3.40.50.1220">
    <property type="entry name" value="TPP-binding domain"/>
    <property type="match status" value="1"/>
</dbReference>
<keyword evidence="5" id="KW-0520">NAD</keyword>
<evidence type="ECO:0000256" key="5">
    <source>
        <dbReference type="ARBA" id="ARBA00023027"/>
    </source>
</evidence>
<feature type="domain" description="Deacetylase sirtuin-type" evidence="8">
    <location>
        <begin position="119"/>
        <end position="378"/>
    </location>
</feature>
<evidence type="ECO:0000259" key="8">
    <source>
        <dbReference type="PROSITE" id="PS50305"/>
    </source>
</evidence>
<evidence type="ECO:0000313" key="10">
    <source>
        <dbReference type="Proteomes" id="UP000198406"/>
    </source>
</evidence>
<proteinExistence type="predicted"/>
<keyword evidence="2" id="KW-0808">Transferase</keyword>
<protein>
    <submittedName>
        <fullName evidence="9">NAD-dependent deacetylase sirtuin 2</fullName>
    </submittedName>
</protein>
<dbReference type="Pfam" id="PF02146">
    <property type="entry name" value="SIR2"/>
    <property type="match status" value="1"/>
</dbReference>
<feature type="binding site" evidence="6">
    <location>
        <position position="281"/>
    </location>
    <ligand>
        <name>Zn(2+)</name>
        <dbReference type="ChEBI" id="CHEBI:29105"/>
    </ligand>
</feature>
<dbReference type="PANTHER" id="PTHR11085">
    <property type="entry name" value="NAD-DEPENDENT PROTEIN DEACYLASE SIRTUIN-5, MITOCHONDRIAL-RELATED"/>
    <property type="match status" value="1"/>
</dbReference>
<dbReference type="PANTHER" id="PTHR11085:SF6">
    <property type="entry name" value="NAD-DEPENDENT PROTEIN DEACETYLASE SIRTUIN-2"/>
    <property type="match status" value="1"/>
</dbReference>
<dbReference type="InterPro" id="IPR026590">
    <property type="entry name" value="Ssirtuin_cat_dom"/>
</dbReference>
<feature type="binding site" evidence="6">
    <location>
        <position position="259"/>
    </location>
    <ligand>
        <name>Zn(2+)</name>
        <dbReference type="ChEBI" id="CHEBI:29105"/>
    </ligand>
</feature>
<evidence type="ECO:0000256" key="6">
    <source>
        <dbReference type="PROSITE-ProRule" id="PRU00236"/>
    </source>
</evidence>
<accession>A0A1Z5JC26</accession>
<dbReference type="AlphaFoldDB" id="A0A1Z5JC26"/>
<evidence type="ECO:0000256" key="7">
    <source>
        <dbReference type="SAM" id="MobiDB-lite"/>
    </source>
</evidence>
<feature type="active site" description="Proton acceptor" evidence="6">
    <location>
        <position position="248"/>
    </location>
</feature>
<dbReference type="InterPro" id="IPR050134">
    <property type="entry name" value="NAD-dep_sirtuin_deacylases"/>
</dbReference>
<evidence type="ECO:0000256" key="3">
    <source>
        <dbReference type="ARBA" id="ARBA00022723"/>
    </source>
</evidence>
<gene>
    <name evidence="9" type="ORF">FisN_22Lh126</name>
</gene>
<dbReference type="Proteomes" id="UP000198406">
    <property type="component" value="Unassembled WGS sequence"/>
</dbReference>
<evidence type="ECO:0000256" key="1">
    <source>
        <dbReference type="ARBA" id="ARBA00001947"/>
    </source>
</evidence>
<comment type="caution">
    <text evidence="9">The sequence shown here is derived from an EMBL/GenBank/DDBJ whole genome shotgun (WGS) entry which is preliminary data.</text>
</comment>
<dbReference type="Gene3D" id="3.30.1600.10">
    <property type="entry name" value="SIR2/SIRT2 'Small Domain"/>
    <property type="match status" value="1"/>
</dbReference>
<dbReference type="InterPro" id="IPR029035">
    <property type="entry name" value="DHS-like_NAD/FAD-binding_dom"/>
</dbReference>
<feature type="binding site" evidence="6">
    <location>
        <position position="284"/>
    </location>
    <ligand>
        <name>Zn(2+)</name>
        <dbReference type="ChEBI" id="CHEBI:29105"/>
    </ligand>
</feature>
<reference evidence="9 10" key="1">
    <citation type="journal article" date="2015" name="Plant Cell">
        <title>Oil accumulation by the oleaginous diatom Fistulifera solaris as revealed by the genome and transcriptome.</title>
        <authorList>
            <person name="Tanaka T."/>
            <person name="Maeda Y."/>
            <person name="Veluchamy A."/>
            <person name="Tanaka M."/>
            <person name="Abida H."/>
            <person name="Marechal E."/>
            <person name="Bowler C."/>
            <person name="Muto M."/>
            <person name="Sunaga Y."/>
            <person name="Tanaka M."/>
            <person name="Yoshino T."/>
            <person name="Taniguchi T."/>
            <person name="Fukuda Y."/>
            <person name="Nemoto M."/>
            <person name="Matsumoto M."/>
            <person name="Wong P.S."/>
            <person name="Aburatani S."/>
            <person name="Fujibuchi W."/>
        </authorList>
    </citation>
    <scope>NUCLEOTIDE SEQUENCE [LARGE SCALE GENOMIC DNA]</scope>
    <source>
        <strain evidence="9 10">JPCC DA0580</strain>
    </source>
</reference>
<sequence>MLQGKNSQVFFRHYRISNSFSFSHQRRLGSFSPAPSVISSRTIYSIQSTFMTTRKNTLRSESSVSGADETARSDGTLRPTGSDLSDGSESDVDSLQNQIESLKIVDTSPLEARHDDEWIKSLPHSVKQLGFWIQESQNILVLTGAGISVSAGIPDFRTPGSGLYDNLQKFRLPYPEAVFELDFFRKKPQPFCSLAQEMWPGLKHVPTVTHSFIALLAEKKKLLRNYTQNIDGLEYLANTPAELLIECHGHYRTSTCISCRKPADAEKVKQSIVELGKVPLCHLCGSYVKPDIVFFGENLPERFHSSLHRDVKKTDLVLVMGTSLQVAPVSMIPSMASGSKKALINRDLVGDFTRKGSLFVQGDCDDRINELARFLGWHDELKRKHERSIATVKK</sequence>
<keyword evidence="3 6" id="KW-0479">Metal-binding</keyword>
<dbReference type="InterPro" id="IPR003000">
    <property type="entry name" value="Sirtuin"/>
</dbReference>
<dbReference type="InterPro" id="IPR026591">
    <property type="entry name" value="Sirtuin_cat_small_dom_sf"/>
</dbReference>